<dbReference type="SUPFAM" id="SSF49785">
    <property type="entry name" value="Galactose-binding domain-like"/>
    <property type="match status" value="1"/>
</dbReference>
<proteinExistence type="inferred from homology"/>
<keyword evidence="4" id="KW-0143">Chaperone</keyword>
<organism evidence="6 7">
    <name type="scientific">Aplysia californica</name>
    <name type="common">California sea hare</name>
    <dbReference type="NCBI Taxonomy" id="6500"/>
    <lineage>
        <taxon>Eukaryota</taxon>
        <taxon>Metazoa</taxon>
        <taxon>Spiralia</taxon>
        <taxon>Lophotrochozoa</taxon>
        <taxon>Mollusca</taxon>
        <taxon>Gastropoda</taxon>
        <taxon>Heterobranchia</taxon>
        <taxon>Euthyneura</taxon>
        <taxon>Tectipleura</taxon>
        <taxon>Aplysiida</taxon>
        <taxon>Aplysioidea</taxon>
        <taxon>Aplysiidae</taxon>
        <taxon>Aplysia</taxon>
    </lineage>
</organism>
<dbReference type="GeneID" id="101852038"/>
<name>A0ABM0K062_APLCA</name>
<sequence>MALTFCRSSAMRVPLVAVVNHSKTFVPLRNKTYGRSTAVFHERNKKGTDSDEKKMPFRKAFKEAMYRLGPETKLFLKEQREAYATNPMLGLEHGNYEVIYRFNDPSSVSSWVATADSDNQEGKSSANFTFSKNRTGLFHGFLNKEVPKDGVTKYAGYANISAPKPYKSFGRETSYDWSLFNCMLLRIRGDGRPYLIVIGCDFYYDVNWLNRWSCPLFTRGGPYWQIVKIPFSKFYTTHSGRIQDKQEYLPLNVINSVGITTADAAEGPFYLEIDSIALMYDINLSGKHAYELYQNKYYEVQS</sequence>
<feature type="domain" description="NADH:ubiquinone oxidoreductase intermediate-associated protein 30" evidence="5">
    <location>
        <begin position="101"/>
        <end position="273"/>
    </location>
</feature>
<dbReference type="RefSeq" id="XP_005105656.1">
    <property type="nucleotide sequence ID" value="XM_005105599.3"/>
</dbReference>
<dbReference type="Proteomes" id="UP000694888">
    <property type="component" value="Unplaced"/>
</dbReference>
<gene>
    <name evidence="7 8" type="primary">LOC101852038</name>
</gene>
<dbReference type="InterPro" id="IPR039131">
    <property type="entry name" value="NDUFAF1"/>
</dbReference>
<dbReference type="Pfam" id="PF08547">
    <property type="entry name" value="CIA30"/>
    <property type="match status" value="1"/>
</dbReference>
<evidence type="ECO:0000256" key="1">
    <source>
        <dbReference type="ARBA" id="ARBA00004173"/>
    </source>
</evidence>
<comment type="similarity">
    <text evidence="2">Belongs to the CIA30 family.</text>
</comment>
<evidence type="ECO:0000259" key="5">
    <source>
        <dbReference type="Pfam" id="PF08547"/>
    </source>
</evidence>
<accession>A0ABM0K062</accession>
<protein>
    <submittedName>
        <fullName evidence="7 8">Complex I intermediate-associated protein 30, mitochondrial</fullName>
    </submittedName>
</protein>
<dbReference type="RefSeq" id="XP_035827571.1">
    <property type="nucleotide sequence ID" value="XM_035971678.1"/>
</dbReference>
<dbReference type="PANTHER" id="PTHR13194">
    <property type="entry name" value="COMPLEX I INTERMEDIATE-ASSOCIATED PROTEIN 30"/>
    <property type="match status" value="1"/>
</dbReference>
<dbReference type="InterPro" id="IPR013857">
    <property type="entry name" value="NADH-UbQ_OxRdtase-assoc_prot30"/>
</dbReference>
<keyword evidence="6" id="KW-1185">Reference proteome</keyword>
<comment type="subcellular location">
    <subcellularLocation>
        <location evidence="1">Mitochondrion</location>
    </subcellularLocation>
</comment>
<evidence type="ECO:0000313" key="7">
    <source>
        <dbReference type="RefSeq" id="XP_005105656.1"/>
    </source>
</evidence>
<evidence type="ECO:0000313" key="8">
    <source>
        <dbReference type="RefSeq" id="XP_035827571.1"/>
    </source>
</evidence>
<dbReference type="InterPro" id="IPR008979">
    <property type="entry name" value="Galactose-bd-like_sf"/>
</dbReference>
<evidence type="ECO:0000313" key="6">
    <source>
        <dbReference type="Proteomes" id="UP000694888"/>
    </source>
</evidence>
<reference evidence="7 8" key="1">
    <citation type="submission" date="2025-05" db="UniProtKB">
        <authorList>
            <consortium name="RefSeq"/>
        </authorList>
    </citation>
    <scope>IDENTIFICATION</scope>
</reference>
<evidence type="ECO:0000256" key="3">
    <source>
        <dbReference type="ARBA" id="ARBA00023128"/>
    </source>
</evidence>
<dbReference type="PANTHER" id="PTHR13194:SF18">
    <property type="entry name" value="COMPLEX I INTERMEDIATE-ASSOCIATED PROTEIN 30, MITOCHONDRIAL"/>
    <property type="match status" value="1"/>
</dbReference>
<keyword evidence="3" id="KW-0496">Mitochondrion</keyword>
<evidence type="ECO:0000256" key="2">
    <source>
        <dbReference type="ARBA" id="ARBA00007884"/>
    </source>
</evidence>
<evidence type="ECO:0000256" key="4">
    <source>
        <dbReference type="ARBA" id="ARBA00023186"/>
    </source>
</evidence>